<feature type="transmembrane region" description="Helical" evidence="2">
    <location>
        <begin position="142"/>
        <end position="163"/>
    </location>
</feature>
<gene>
    <name evidence="3" type="ORF">SSP24_71330</name>
</gene>
<proteinExistence type="predicted"/>
<keyword evidence="2" id="KW-0812">Transmembrane</keyword>
<organism evidence="3 4">
    <name type="scientific">Streptomyces spinoverrucosus</name>
    <dbReference type="NCBI Taxonomy" id="284043"/>
    <lineage>
        <taxon>Bacteria</taxon>
        <taxon>Bacillati</taxon>
        <taxon>Actinomycetota</taxon>
        <taxon>Actinomycetes</taxon>
        <taxon>Kitasatosporales</taxon>
        <taxon>Streptomycetaceae</taxon>
        <taxon>Streptomyces</taxon>
    </lineage>
</organism>
<evidence type="ECO:0000313" key="4">
    <source>
        <dbReference type="Proteomes" id="UP000317881"/>
    </source>
</evidence>
<dbReference type="AlphaFoldDB" id="A0A4Y3VTA2"/>
<keyword evidence="2" id="KW-1133">Transmembrane helix</keyword>
<accession>A0A4Y3VTA2</accession>
<dbReference type="RefSeq" id="WP_141314222.1">
    <property type="nucleotide sequence ID" value="NZ_BJND01000073.1"/>
</dbReference>
<dbReference type="OrthoDB" id="4226222at2"/>
<name>A0A4Y3VTA2_9ACTN</name>
<dbReference type="EMBL" id="BJND01000073">
    <property type="protein sequence ID" value="GEC09478.1"/>
    <property type="molecule type" value="Genomic_DNA"/>
</dbReference>
<evidence type="ECO:0008006" key="5">
    <source>
        <dbReference type="Google" id="ProtNLM"/>
    </source>
</evidence>
<feature type="region of interest" description="Disordered" evidence="1">
    <location>
        <begin position="192"/>
        <end position="220"/>
    </location>
</feature>
<reference evidence="3 4" key="1">
    <citation type="submission" date="2019-06" db="EMBL/GenBank/DDBJ databases">
        <title>Whole genome shotgun sequence of Streptomyces spinoverrucosus NBRC 14228.</title>
        <authorList>
            <person name="Hosoyama A."/>
            <person name="Uohara A."/>
            <person name="Ohji S."/>
            <person name="Ichikawa N."/>
        </authorList>
    </citation>
    <scope>NUCLEOTIDE SEQUENCE [LARGE SCALE GENOMIC DNA]</scope>
    <source>
        <strain evidence="3 4">NBRC 14228</strain>
    </source>
</reference>
<evidence type="ECO:0000256" key="1">
    <source>
        <dbReference type="SAM" id="MobiDB-lite"/>
    </source>
</evidence>
<sequence>MSKRQVRKMLGLMASGGPVEVTSTMSVKKLARLAFFAQQFGYEYVDVRQAGSRNNAMVMLIMPDPSPVARTRAAQNWAQYPNAADGVSLPPVVPNALELLKARINFDLTGRHSEKQRLVYAALAVTVGSLLVGLRIGGDSRFLVAGIMWGSCLSLLAVAFTLGRRRNARYAARLQAAGFTPVTDEKGRLRYLPPGARTPGHPFASGPYGEPDLSARPHPG</sequence>
<dbReference type="Proteomes" id="UP000317881">
    <property type="component" value="Unassembled WGS sequence"/>
</dbReference>
<feature type="transmembrane region" description="Helical" evidence="2">
    <location>
        <begin position="118"/>
        <end position="136"/>
    </location>
</feature>
<evidence type="ECO:0000313" key="3">
    <source>
        <dbReference type="EMBL" id="GEC09478.1"/>
    </source>
</evidence>
<comment type="caution">
    <text evidence="3">The sequence shown here is derived from an EMBL/GenBank/DDBJ whole genome shotgun (WGS) entry which is preliminary data.</text>
</comment>
<protein>
    <recommendedName>
        <fullName evidence="5">Integral membrane protein</fullName>
    </recommendedName>
</protein>
<keyword evidence="4" id="KW-1185">Reference proteome</keyword>
<evidence type="ECO:0000256" key="2">
    <source>
        <dbReference type="SAM" id="Phobius"/>
    </source>
</evidence>
<keyword evidence="2" id="KW-0472">Membrane</keyword>